<evidence type="ECO:0000256" key="10">
    <source>
        <dbReference type="PIRSR" id="PIRSR603782-2"/>
    </source>
</evidence>
<feature type="disulfide bond" description="Redox-active" evidence="10">
    <location>
        <begin position="159"/>
        <end position="163"/>
    </location>
</feature>
<keyword evidence="7" id="KW-0472">Membrane</keyword>
<keyword evidence="5 9" id="KW-0186">Copper</keyword>
<dbReference type="EMBL" id="AOGT01000761">
    <property type="protein sequence ID" value="EMG49289.1"/>
    <property type="molecule type" value="Genomic_DNA"/>
</dbReference>
<organism evidence="13 14">
    <name type="scientific">Candida maltosa (strain Xu316)</name>
    <name type="common">Yeast</name>
    <dbReference type="NCBI Taxonomy" id="1245528"/>
    <lineage>
        <taxon>Eukaryota</taxon>
        <taxon>Fungi</taxon>
        <taxon>Dikarya</taxon>
        <taxon>Ascomycota</taxon>
        <taxon>Saccharomycotina</taxon>
        <taxon>Pichiomycetes</taxon>
        <taxon>Debaryomycetaceae</taxon>
        <taxon>Candida/Lodderomyces clade</taxon>
        <taxon>Candida</taxon>
    </lineage>
</organism>
<comment type="subcellular location">
    <subcellularLocation>
        <location evidence="1 8">Mitochondrion inner membrane</location>
    </subcellularLocation>
</comment>
<accession>M3K3G8</accession>
<dbReference type="PIRSF" id="PIRSF037736">
    <property type="entry name" value="SCO1"/>
    <property type="match status" value="1"/>
</dbReference>
<feature type="domain" description="Thioredoxin" evidence="12">
    <location>
        <begin position="115"/>
        <end position="288"/>
    </location>
</feature>
<keyword evidence="10" id="KW-1015">Disulfide bond</keyword>
<dbReference type="Pfam" id="PF02630">
    <property type="entry name" value="SCO1-SenC"/>
    <property type="match status" value="1"/>
</dbReference>
<protein>
    <submittedName>
        <fullName evidence="13">Copper-binding protein of the mitochondrial inner membrane, putative</fullName>
    </submittedName>
</protein>
<dbReference type="PROSITE" id="PS51352">
    <property type="entry name" value="THIOREDOXIN_2"/>
    <property type="match status" value="1"/>
</dbReference>
<feature type="binding site" evidence="9">
    <location>
        <position position="163"/>
    </location>
    <ligand>
        <name>Cu cation</name>
        <dbReference type="ChEBI" id="CHEBI:23378"/>
    </ligand>
</feature>
<gene>
    <name evidence="13" type="ORF">G210_0001</name>
</gene>
<evidence type="ECO:0000313" key="13">
    <source>
        <dbReference type="EMBL" id="EMG49289.1"/>
    </source>
</evidence>
<evidence type="ECO:0000313" key="14">
    <source>
        <dbReference type="Proteomes" id="UP000011777"/>
    </source>
</evidence>
<dbReference type="InterPro" id="IPR003782">
    <property type="entry name" value="SCO1/SenC"/>
</dbReference>
<dbReference type="HOGENOM" id="CLU_050131_0_1_1"/>
<dbReference type="InterPro" id="IPR036249">
    <property type="entry name" value="Thioredoxin-like_sf"/>
</dbReference>
<dbReference type="SUPFAM" id="SSF52833">
    <property type="entry name" value="Thioredoxin-like"/>
    <property type="match status" value="1"/>
</dbReference>
<feature type="binding site" evidence="9">
    <location>
        <position position="159"/>
    </location>
    <ligand>
        <name>Cu cation</name>
        <dbReference type="ChEBI" id="CHEBI:23378"/>
    </ligand>
</feature>
<feature type="compositionally biased region" description="Polar residues" evidence="11">
    <location>
        <begin position="38"/>
        <end position="47"/>
    </location>
</feature>
<dbReference type="AlphaFoldDB" id="M3K3G8"/>
<sequence length="305" mass="34529">MLSRVNLRSSSVCRKGFSSRILSIQPYRSFNYSFRSFQEQQKPSSSEDPPKKRPLSRVAIGGNSDSNKKEGFGMAVEFATWKAVLVLLVFGGAGTYYFQQEKERLRQQREMEANKPIGTPLIGGHFTLEDTKGNKFTHENLVDPNLKRFSILYFGFTHCPDVCPEELDKLGEMLDKLERDGVPMQPVFITCDPARDTPAVLDAYLADFHPGIIGLTGTYEQVKNCCKKFRVYFSTPPNVKPGQDYLVDHSIFFYLIDPEGNFVDVIGREAGADEGALKISKYAKAFIPEKERIEKKEGFLGFLYK</sequence>
<evidence type="ECO:0000256" key="7">
    <source>
        <dbReference type="ARBA" id="ARBA00023136"/>
    </source>
</evidence>
<evidence type="ECO:0000256" key="2">
    <source>
        <dbReference type="ARBA" id="ARBA00010996"/>
    </source>
</evidence>
<dbReference type="InterPro" id="IPR013766">
    <property type="entry name" value="Thioredoxin_domain"/>
</dbReference>
<name>M3K3G8_CANMX</name>
<dbReference type="OrthoDB" id="270009at2759"/>
<dbReference type="PANTHER" id="PTHR12151:SF5">
    <property type="entry name" value="AT19154P"/>
    <property type="match status" value="1"/>
</dbReference>
<dbReference type="GO" id="GO:0005507">
    <property type="term" value="F:copper ion binding"/>
    <property type="evidence" value="ECO:0007669"/>
    <property type="project" value="InterPro"/>
</dbReference>
<dbReference type="OMA" id="YYNRMKS"/>
<reference evidence="13 14" key="1">
    <citation type="submission" date="2013-02" db="EMBL/GenBank/DDBJ databases">
        <title>Genome sequence of Candida maltosa Xu316, a potential industrial strain for xylitol and ethanol production.</title>
        <authorList>
            <person name="Yu J."/>
            <person name="Wang Q."/>
            <person name="Geng X."/>
            <person name="Bao W."/>
            <person name="He P."/>
            <person name="Cai J."/>
        </authorList>
    </citation>
    <scope>NUCLEOTIDE SEQUENCE [LARGE SCALE GENOMIC DNA]</scope>
    <source>
        <strain evidence="14">Xu316</strain>
    </source>
</reference>
<feature type="binding site" evidence="9">
    <location>
        <position position="249"/>
    </location>
    <ligand>
        <name>Cu cation</name>
        <dbReference type="ChEBI" id="CHEBI:23378"/>
    </ligand>
</feature>
<dbReference type="GO" id="GO:0045454">
    <property type="term" value="P:cell redox homeostasis"/>
    <property type="evidence" value="ECO:0007669"/>
    <property type="project" value="UniProtKB-ARBA"/>
</dbReference>
<evidence type="ECO:0000256" key="4">
    <source>
        <dbReference type="ARBA" id="ARBA00022792"/>
    </source>
</evidence>
<comment type="caution">
    <text evidence="13">The sequence shown here is derived from an EMBL/GenBank/DDBJ whole genome shotgun (WGS) entry which is preliminary data.</text>
</comment>
<evidence type="ECO:0000256" key="6">
    <source>
        <dbReference type="ARBA" id="ARBA00023128"/>
    </source>
</evidence>
<evidence type="ECO:0000256" key="11">
    <source>
        <dbReference type="SAM" id="MobiDB-lite"/>
    </source>
</evidence>
<keyword evidence="6 8" id="KW-0496">Mitochondrion</keyword>
<dbReference type="InterPro" id="IPR017276">
    <property type="entry name" value="Synth_of_cyt-c-oxidase_Sco1/2"/>
</dbReference>
<evidence type="ECO:0000256" key="9">
    <source>
        <dbReference type="PIRSR" id="PIRSR037736-1"/>
    </source>
</evidence>
<keyword evidence="3 9" id="KW-0479">Metal-binding</keyword>
<dbReference type="Proteomes" id="UP000011777">
    <property type="component" value="Unassembled WGS sequence"/>
</dbReference>
<dbReference type="GO" id="GO:0005743">
    <property type="term" value="C:mitochondrial inner membrane"/>
    <property type="evidence" value="ECO:0007669"/>
    <property type="project" value="UniProtKB-SubCell"/>
</dbReference>
<dbReference type="Gene3D" id="3.40.30.10">
    <property type="entry name" value="Glutaredoxin"/>
    <property type="match status" value="1"/>
</dbReference>
<evidence type="ECO:0000256" key="3">
    <source>
        <dbReference type="ARBA" id="ARBA00022723"/>
    </source>
</evidence>
<dbReference type="PANTHER" id="PTHR12151">
    <property type="entry name" value="ELECTRON TRANSPORT PROTIN SCO1/SENC FAMILY MEMBER"/>
    <property type="match status" value="1"/>
</dbReference>
<feature type="region of interest" description="Disordered" evidence="11">
    <location>
        <begin position="38"/>
        <end position="64"/>
    </location>
</feature>
<evidence type="ECO:0000256" key="1">
    <source>
        <dbReference type="ARBA" id="ARBA00004273"/>
    </source>
</evidence>
<proteinExistence type="inferred from homology"/>
<comment type="similarity">
    <text evidence="2 8">Belongs to the SCO1/2 family.</text>
</comment>
<dbReference type="CDD" id="cd02968">
    <property type="entry name" value="SCO"/>
    <property type="match status" value="1"/>
</dbReference>
<dbReference type="FunFam" id="3.40.30.10:FF:000013">
    <property type="entry name" value="Blast:Protein SCO1 homolog, mitochondrial"/>
    <property type="match status" value="1"/>
</dbReference>
<dbReference type="STRING" id="1245528.M3K3G8"/>
<evidence type="ECO:0000259" key="12">
    <source>
        <dbReference type="PROSITE" id="PS51352"/>
    </source>
</evidence>
<dbReference type="GO" id="GO:0006878">
    <property type="term" value="P:intracellular copper ion homeostasis"/>
    <property type="evidence" value="ECO:0007669"/>
    <property type="project" value="UniProtKB-UniRule"/>
</dbReference>
<dbReference type="eggNOG" id="KOG2792">
    <property type="taxonomic scope" value="Eukaryota"/>
</dbReference>
<dbReference type="GO" id="GO:0033617">
    <property type="term" value="P:mitochondrial respiratory chain complex IV assembly"/>
    <property type="evidence" value="ECO:0007669"/>
    <property type="project" value="TreeGrafter"/>
</dbReference>
<keyword evidence="4 8" id="KW-0999">Mitochondrion inner membrane</keyword>
<evidence type="ECO:0000256" key="5">
    <source>
        <dbReference type="ARBA" id="ARBA00023008"/>
    </source>
</evidence>
<dbReference type="GO" id="GO:0016531">
    <property type="term" value="F:copper chaperone activity"/>
    <property type="evidence" value="ECO:0007669"/>
    <property type="project" value="InterPro"/>
</dbReference>
<evidence type="ECO:0000256" key="8">
    <source>
        <dbReference type="PIRNR" id="PIRNR037736"/>
    </source>
</evidence>
<keyword evidence="14" id="KW-1185">Reference proteome</keyword>